<dbReference type="AlphaFoldDB" id="A0A4U0XNS4"/>
<organism evidence="1 2">
    <name type="scientific">Friedmanniomyces simplex</name>
    <dbReference type="NCBI Taxonomy" id="329884"/>
    <lineage>
        <taxon>Eukaryota</taxon>
        <taxon>Fungi</taxon>
        <taxon>Dikarya</taxon>
        <taxon>Ascomycota</taxon>
        <taxon>Pezizomycotina</taxon>
        <taxon>Dothideomycetes</taxon>
        <taxon>Dothideomycetidae</taxon>
        <taxon>Mycosphaerellales</taxon>
        <taxon>Teratosphaeriaceae</taxon>
        <taxon>Friedmanniomyces</taxon>
    </lineage>
</organism>
<keyword evidence="2" id="KW-1185">Reference proteome</keyword>
<sequence>MAKRKNISKRLPRPGKVQYLHDRAIYVQKQTHTREELLATREEALTQRLTALGTCDSELALLWYYFCHPCYDHQNAVRCMCKSIPGVPGLSMTGDGPRLSCRGTGRLNGGAKHGVVMPVPVRDGIDRRLRPVAK</sequence>
<dbReference type="Proteomes" id="UP000309340">
    <property type="component" value="Unassembled WGS sequence"/>
</dbReference>
<dbReference type="EMBL" id="NAJQ01000161">
    <property type="protein sequence ID" value="TKA76495.1"/>
    <property type="molecule type" value="Genomic_DNA"/>
</dbReference>
<reference evidence="1 2" key="1">
    <citation type="submission" date="2017-03" db="EMBL/GenBank/DDBJ databases">
        <title>Genomes of endolithic fungi from Antarctica.</title>
        <authorList>
            <person name="Coleine C."/>
            <person name="Masonjones S."/>
            <person name="Stajich J.E."/>
        </authorList>
    </citation>
    <scope>NUCLEOTIDE SEQUENCE [LARGE SCALE GENOMIC DNA]</scope>
    <source>
        <strain evidence="1 2">CCFEE 5184</strain>
    </source>
</reference>
<comment type="caution">
    <text evidence="1">The sequence shown here is derived from an EMBL/GenBank/DDBJ whole genome shotgun (WGS) entry which is preliminary data.</text>
</comment>
<protein>
    <submittedName>
        <fullName evidence="1">Uncharacterized protein</fullName>
    </submittedName>
</protein>
<gene>
    <name evidence="1" type="ORF">B0A55_02884</name>
</gene>
<accession>A0A4U0XNS4</accession>
<evidence type="ECO:0000313" key="1">
    <source>
        <dbReference type="EMBL" id="TKA76495.1"/>
    </source>
</evidence>
<proteinExistence type="predicted"/>
<evidence type="ECO:0000313" key="2">
    <source>
        <dbReference type="Proteomes" id="UP000309340"/>
    </source>
</evidence>
<name>A0A4U0XNS4_9PEZI</name>